<dbReference type="InterPro" id="IPR010298">
    <property type="entry name" value="YacP-like"/>
</dbReference>
<dbReference type="EMBL" id="LGCM01000025">
    <property type="protein sequence ID" value="KPL85692.1"/>
    <property type="molecule type" value="Genomic_DNA"/>
</dbReference>
<dbReference type="Proteomes" id="UP000050501">
    <property type="component" value="Unassembled WGS sequence"/>
</dbReference>
<name>A0A0P6XS84_9CHLR</name>
<dbReference type="STRING" id="229921.ADN01_05905"/>
<evidence type="ECO:0000313" key="1">
    <source>
        <dbReference type="EMBL" id="KPL85692.1"/>
    </source>
</evidence>
<protein>
    <recommendedName>
        <fullName evidence="3">RNA-binding protein containing a PIN domain</fullName>
    </recommendedName>
</protein>
<proteinExistence type="predicted"/>
<organism evidence="1 2">
    <name type="scientific">Levilinea saccharolytica</name>
    <dbReference type="NCBI Taxonomy" id="229921"/>
    <lineage>
        <taxon>Bacteria</taxon>
        <taxon>Bacillati</taxon>
        <taxon>Chloroflexota</taxon>
        <taxon>Anaerolineae</taxon>
        <taxon>Anaerolineales</taxon>
        <taxon>Anaerolineaceae</taxon>
        <taxon>Levilinea</taxon>
    </lineage>
</organism>
<dbReference type="AlphaFoldDB" id="A0A0P6XS84"/>
<dbReference type="RefSeq" id="WP_062417571.1">
    <property type="nucleotide sequence ID" value="NZ_DF967974.1"/>
</dbReference>
<dbReference type="PATRIC" id="fig|229921.5.peg.2556"/>
<comment type="caution">
    <text evidence="1">The sequence shown here is derived from an EMBL/GenBank/DDBJ whole genome shotgun (WGS) entry which is preliminary data.</text>
</comment>
<dbReference type="OrthoDB" id="164128at2"/>
<accession>A0A0P6XS84</accession>
<evidence type="ECO:0008006" key="3">
    <source>
        <dbReference type="Google" id="ProtNLM"/>
    </source>
</evidence>
<reference evidence="1 2" key="1">
    <citation type="submission" date="2015-07" db="EMBL/GenBank/DDBJ databases">
        <title>Genome sequence of Levilinea saccharolytica DSM 16555.</title>
        <authorList>
            <person name="Hemp J."/>
            <person name="Ward L.M."/>
            <person name="Pace L.A."/>
            <person name="Fischer W.W."/>
        </authorList>
    </citation>
    <scope>NUCLEOTIDE SEQUENCE [LARGE SCALE GENOMIC DNA]</scope>
    <source>
        <strain evidence="1 2">KIBI-1</strain>
    </source>
</reference>
<dbReference type="Pfam" id="PF05991">
    <property type="entry name" value="NYN_YacP"/>
    <property type="match status" value="1"/>
</dbReference>
<gene>
    <name evidence="1" type="ORF">ADN01_05905</name>
</gene>
<sequence>MYLIDGHNLIPNLPGLNLAVLEDEDILIQWLQVFCRQTRKRAEVYFDGAPPGRAGVRRVGGSLTAHFVRQGSTADDAIARRLRQLGRDARNWKVVSTDRRVQAEAAAAGAERIRSDEFARQLQRTLAESPEPGAPAVGGDIDEWLRLFGAEDENS</sequence>
<evidence type="ECO:0000313" key="2">
    <source>
        <dbReference type="Proteomes" id="UP000050501"/>
    </source>
</evidence>
<keyword evidence="2" id="KW-1185">Reference proteome</keyword>